<dbReference type="SUPFAM" id="SSF46689">
    <property type="entry name" value="Homeodomain-like"/>
    <property type="match status" value="1"/>
</dbReference>
<feature type="DNA-binding region" description="H-T-H motif" evidence="2">
    <location>
        <begin position="30"/>
        <end position="49"/>
    </location>
</feature>
<dbReference type="EMBL" id="FQZK01000001">
    <property type="protein sequence ID" value="SHI58745.1"/>
    <property type="molecule type" value="Genomic_DNA"/>
</dbReference>
<dbReference type="InterPro" id="IPR050109">
    <property type="entry name" value="HTH-type_TetR-like_transc_reg"/>
</dbReference>
<dbReference type="Proteomes" id="UP000184452">
    <property type="component" value="Unassembled WGS sequence"/>
</dbReference>
<proteinExistence type="predicted"/>
<reference evidence="4 5" key="1">
    <citation type="submission" date="2016-11" db="EMBL/GenBank/DDBJ databases">
        <authorList>
            <person name="Jaros S."/>
            <person name="Januszkiewicz K."/>
            <person name="Wedrychowicz H."/>
        </authorList>
    </citation>
    <scope>NUCLEOTIDE SEQUENCE [LARGE SCALE GENOMIC DNA]</scope>
    <source>
        <strain evidence="4 5">CGMCC 4.5723</strain>
    </source>
</reference>
<dbReference type="InterPro" id="IPR009057">
    <property type="entry name" value="Homeodomain-like_sf"/>
</dbReference>
<evidence type="ECO:0000259" key="3">
    <source>
        <dbReference type="PROSITE" id="PS50977"/>
    </source>
</evidence>
<organism evidence="4 5">
    <name type="scientific">Nocardiopsis flavescens</name>
    <dbReference type="NCBI Taxonomy" id="758803"/>
    <lineage>
        <taxon>Bacteria</taxon>
        <taxon>Bacillati</taxon>
        <taxon>Actinomycetota</taxon>
        <taxon>Actinomycetes</taxon>
        <taxon>Streptosporangiales</taxon>
        <taxon>Nocardiopsidaceae</taxon>
        <taxon>Nocardiopsis</taxon>
    </lineage>
</organism>
<evidence type="ECO:0000256" key="2">
    <source>
        <dbReference type="PROSITE-ProRule" id="PRU00335"/>
    </source>
</evidence>
<dbReference type="InterPro" id="IPR001647">
    <property type="entry name" value="HTH_TetR"/>
</dbReference>
<name>A0A1M6CCG8_9ACTN</name>
<dbReference type="PANTHER" id="PTHR30055:SF226">
    <property type="entry name" value="HTH-TYPE TRANSCRIPTIONAL REGULATOR PKSA"/>
    <property type="match status" value="1"/>
</dbReference>
<feature type="domain" description="HTH tetR-type" evidence="3">
    <location>
        <begin position="7"/>
        <end position="67"/>
    </location>
</feature>
<dbReference type="AlphaFoldDB" id="A0A1M6CCG8"/>
<keyword evidence="5" id="KW-1185">Reference proteome</keyword>
<dbReference type="Gene3D" id="1.10.357.10">
    <property type="entry name" value="Tetracycline Repressor, domain 2"/>
    <property type="match status" value="1"/>
</dbReference>
<accession>A0A1M6CCG8</accession>
<gene>
    <name evidence="4" type="ORF">SAMN05421803_101662</name>
</gene>
<sequence>MPRTADPERRREVLDAVIAELARIGAADFSLRDLARGLGRSTRVLTHHFSDKEALLVAVLQRLDEVQHAALRATPGWDDPGVPVGTVVRDAWRRTLAEPELAVTRLIREIEGLAAAGRLPVEVPGFVRGRAEFVASCLVLRGLSGPEALRTATLLNAAFSGLETDLLTTGDGDRTGAALEDLCAWLDARTGSGGRGQSQASSGRSR</sequence>
<dbReference type="RefSeq" id="WP_073374684.1">
    <property type="nucleotide sequence ID" value="NZ_FQZK01000001.1"/>
</dbReference>
<dbReference type="STRING" id="758803.SAMN05421803_101662"/>
<keyword evidence="1 2" id="KW-0238">DNA-binding</keyword>
<dbReference type="OrthoDB" id="5177743at2"/>
<dbReference type="GO" id="GO:0003700">
    <property type="term" value="F:DNA-binding transcription factor activity"/>
    <property type="evidence" value="ECO:0007669"/>
    <property type="project" value="TreeGrafter"/>
</dbReference>
<dbReference type="PANTHER" id="PTHR30055">
    <property type="entry name" value="HTH-TYPE TRANSCRIPTIONAL REGULATOR RUTR"/>
    <property type="match status" value="1"/>
</dbReference>
<dbReference type="GO" id="GO:0000976">
    <property type="term" value="F:transcription cis-regulatory region binding"/>
    <property type="evidence" value="ECO:0007669"/>
    <property type="project" value="TreeGrafter"/>
</dbReference>
<evidence type="ECO:0000256" key="1">
    <source>
        <dbReference type="ARBA" id="ARBA00023125"/>
    </source>
</evidence>
<dbReference type="PROSITE" id="PS50977">
    <property type="entry name" value="HTH_TETR_2"/>
    <property type="match status" value="1"/>
</dbReference>
<evidence type="ECO:0000313" key="4">
    <source>
        <dbReference type="EMBL" id="SHI58745.1"/>
    </source>
</evidence>
<dbReference type="Pfam" id="PF00440">
    <property type="entry name" value="TetR_N"/>
    <property type="match status" value="1"/>
</dbReference>
<protein>
    <submittedName>
        <fullName evidence="4">DNA-binding transcriptional regulator, AcrR family</fullName>
    </submittedName>
</protein>
<evidence type="ECO:0000313" key="5">
    <source>
        <dbReference type="Proteomes" id="UP000184452"/>
    </source>
</evidence>